<dbReference type="GO" id="GO:0046872">
    <property type="term" value="F:metal ion binding"/>
    <property type="evidence" value="ECO:0007669"/>
    <property type="project" value="UniProtKB-KW"/>
</dbReference>
<name>A0A832M430_9CYAN</name>
<evidence type="ECO:0000256" key="10">
    <source>
        <dbReference type="ARBA" id="ARBA00050776"/>
    </source>
</evidence>
<dbReference type="PIRSF" id="PIRSF005572">
    <property type="entry name" value="NifS"/>
    <property type="match status" value="1"/>
</dbReference>
<accession>A0A832M430</accession>
<protein>
    <recommendedName>
        <fullName evidence="4">cysteine desulfurase</fullName>
        <ecNumber evidence="4">2.8.1.7</ecNumber>
    </recommendedName>
</protein>
<evidence type="ECO:0000256" key="11">
    <source>
        <dbReference type="RuleBase" id="RU004504"/>
    </source>
</evidence>
<evidence type="ECO:0000313" key="13">
    <source>
        <dbReference type="EMBL" id="HGW92916.1"/>
    </source>
</evidence>
<evidence type="ECO:0000256" key="9">
    <source>
        <dbReference type="ARBA" id="ARBA00023014"/>
    </source>
</evidence>
<evidence type="ECO:0000259" key="12">
    <source>
        <dbReference type="Pfam" id="PF00266"/>
    </source>
</evidence>
<dbReference type="Gene3D" id="3.40.640.10">
    <property type="entry name" value="Type I PLP-dependent aspartate aminotransferase-like (Major domain)"/>
    <property type="match status" value="1"/>
</dbReference>
<comment type="caution">
    <text evidence="13">The sequence shown here is derived from an EMBL/GenBank/DDBJ whole genome shotgun (WGS) entry which is preliminary data.</text>
</comment>
<evidence type="ECO:0000256" key="2">
    <source>
        <dbReference type="ARBA" id="ARBA00006490"/>
    </source>
</evidence>
<evidence type="ECO:0000256" key="1">
    <source>
        <dbReference type="ARBA" id="ARBA00001933"/>
    </source>
</evidence>
<dbReference type="Pfam" id="PF00266">
    <property type="entry name" value="Aminotran_5"/>
    <property type="match status" value="1"/>
</dbReference>
<dbReference type="PANTHER" id="PTHR11601:SF34">
    <property type="entry name" value="CYSTEINE DESULFURASE"/>
    <property type="match status" value="1"/>
</dbReference>
<evidence type="ECO:0000256" key="5">
    <source>
        <dbReference type="ARBA" id="ARBA00022679"/>
    </source>
</evidence>
<dbReference type="GO" id="GO:0051536">
    <property type="term" value="F:iron-sulfur cluster binding"/>
    <property type="evidence" value="ECO:0007669"/>
    <property type="project" value="UniProtKB-KW"/>
</dbReference>
<keyword evidence="7" id="KW-0663">Pyridoxal phosphate</keyword>
<dbReference type="FunFam" id="3.40.640.10:FF:000084">
    <property type="entry name" value="IscS-like cysteine desulfurase"/>
    <property type="match status" value="1"/>
</dbReference>
<dbReference type="Gene3D" id="3.90.1150.10">
    <property type="entry name" value="Aspartate Aminotransferase, domain 1"/>
    <property type="match status" value="1"/>
</dbReference>
<reference evidence="13" key="1">
    <citation type="journal article" date="2020" name="mSystems">
        <title>Genome- and Community-Level Interaction Insights into Carbon Utilization and Element Cycling Functions of Hydrothermarchaeota in Hydrothermal Sediment.</title>
        <authorList>
            <person name="Zhou Z."/>
            <person name="Liu Y."/>
            <person name="Xu W."/>
            <person name="Pan J."/>
            <person name="Luo Z.H."/>
            <person name="Li M."/>
        </authorList>
    </citation>
    <scope>NUCLEOTIDE SEQUENCE [LARGE SCALE GENOMIC DNA]</scope>
    <source>
        <strain evidence="13">SpSt-402</strain>
    </source>
</reference>
<sequence>MSEIYLDYNATTPCDPRVVEKMLPFFNQVYGNPSNNLHRQGRMAAKAVDYARQQVADLIGAHPGEIFFTSGATESNNLAIFGVVNRVPGVVRKRIVTCVVEHKSVLLPCKKLKESGFEITLLGVDAEGRVRLEEAEAAVDDKTLLVTIQAANNELGTLQPIAEIAEIAHQRGALVHTDAAQLIGKLPVSVEALGIDLLSVSAHKLYGPKGVGAIYIRGGKNNIPIESLMLGGGQESGLRSGTTNVPAIVGFGEACQIAKGLVSEEMVRITSLRFQLEQTLIKEIHNIRINGKNAPRLPNTSSLTFPGIDADALLLNLPDVMMGTGSACTSGAIEPSHVLQAIGLSRDDASSTIRASLGRFTTEADIRDVCNLIADVSDKLRRQ</sequence>
<gene>
    <name evidence="13" type="ORF">ENR47_01335</name>
</gene>
<evidence type="ECO:0000256" key="7">
    <source>
        <dbReference type="ARBA" id="ARBA00022898"/>
    </source>
</evidence>
<proteinExistence type="inferred from homology"/>
<organism evidence="13">
    <name type="scientific">Oscillatoriales cyanobacterium SpSt-402</name>
    <dbReference type="NCBI Taxonomy" id="2282168"/>
    <lineage>
        <taxon>Bacteria</taxon>
        <taxon>Bacillati</taxon>
        <taxon>Cyanobacteriota</taxon>
        <taxon>Cyanophyceae</taxon>
        <taxon>Oscillatoriophycideae</taxon>
        <taxon>Oscillatoriales</taxon>
    </lineage>
</organism>
<dbReference type="InterPro" id="IPR020578">
    <property type="entry name" value="Aminotrans_V_PyrdxlP_BS"/>
</dbReference>
<dbReference type="SUPFAM" id="SSF53383">
    <property type="entry name" value="PLP-dependent transferases"/>
    <property type="match status" value="1"/>
</dbReference>
<evidence type="ECO:0000256" key="3">
    <source>
        <dbReference type="ARBA" id="ARBA00011738"/>
    </source>
</evidence>
<dbReference type="EMBL" id="DSRD01000085">
    <property type="protein sequence ID" value="HGW92916.1"/>
    <property type="molecule type" value="Genomic_DNA"/>
</dbReference>
<keyword evidence="5" id="KW-0808">Transferase</keyword>
<dbReference type="PANTHER" id="PTHR11601">
    <property type="entry name" value="CYSTEINE DESULFURYLASE FAMILY MEMBER"/>
    <property type="match status" value="1"/>
</dbReference>
<comment type="catalytic activity">
    <reaction evidence="10">
        <text>(sulfur carrier)-H + L-cysteine = (sulfur carrier)-SH + L-alanine</text>
        <dbReference type="Rhea" id="RHEA:43892"/>
        <dbReference type="Rhea" id="RHEA-COMP:14737"/>
        <dbReference type="Rhea" id="RHEA-COMP:14739"/>
        <dbReference type="ChEBI" id="CHEBI:29917"/>
        <dbReference type="ChEBI" id="CHEBI:35235"/>
        <dbReference type="ChEBI" id="CHEBI:57972"/>
        <dbReference type="ChEBI" id="CHEBI:64428"/>
        <dbReference type="EC" id="2.8.1.7"/>
    </reaction>
</comment>
<dbReference type="InterPro" id="IPR015421">
    <property type="entry name" value="PyrdxlP-dep_Trfase_major"/>
</dbReference>
<feature type="domain" description="Aminotransferase class V" evidence="12">
    <location>
        <begin position="4"/>
        <end position="367"/>
    </location>
</feature>
<dbReference type="InterPro" id="IPR016454">
    <property type="entry name" value="Cysteine_dSase"/>
</dbReference>
<evidence type="ECO:0000256" key="4">
    <source>
        <dbReference type="ARBA" id="ARBA00012239"/>
    </source>
</evidence>
<dbReference type="PROSITE" id="PS00595">
    <property type="entry name" value="AA_TRANSFER_CLASS_5"/>
    <property type="match status" value="1"/>
</dbReference>
<dbReference type="GO" id="GO:0031071">
    <property type="term" value="F:cysteine desulfurase activity"/>
    <property type="evidence" value="ECO:0007669"/>
    <property type="project" value="UniProtKB-EC"/>
</dbReference>
<comment type="similarity">
    <text evidence="2">Belongs to the class-V pyridoxal-phosphate-dependent aminotransferase family. NifS/IscS subfamily.</text>
</comment>
<dbReference type="Gene3D" id="1.10.260.50">
    <property type="match status" value="1"/>
</dbReference>
<dbReference type="InterPro" id="IPR015424">
    <property type="entry name" value="PyrdxlP-dep_Trfase"/>
</dbReference>
<keyword evidence="9" id="KW-0411">Iron-sulfur</keyword>
<dbReference type="AlphaFoldDB" id="A0A832M430"/>
<evidence type="ECO:0000256" key="6">
    <source>
        <dbReference type="ARBA" id="ARBA00022723"/>
    </source>
</evidence>
<comment type="cofactor">
    <cofactor evidence="1 11">
        <name>pyridoxal 5'-phosphate</name>
        <dbReference type="ChEBI" id="CHEBI:597326"/>
    </cofactor>
</comment>
<dbReference type="EC" id="2.8.1.7" evidence="4"/>
<dbReference type="InterPro" id="IPR000192">
    <property type="entry name" value="Aminotrans_V_dom"/>
</dbReference>
<keyword evidence="6" id="KW-0479">Metal-binding</keyword>
<evidence type="ECO:0000256" key="8">
    <source>
        <dbReference type="ARBA" id="ARBA00023004"/>
    </source>
</evidence>
<keyword evidence="8" id="KW-0408">Iron</keyword>
<comment type="subunit">
    <text evidence="3">Homodimer.</text>
</comment>
<dbReference type="InterPro" id="IPR015422">
    <property type="entry name" value="PyrdxlP-dep_Trfase_small"/>
</dbReference>